<feature type="compositionally biased region" description="Polar residues" evidence="1">
    <location>
        <begin position="110"/>
        <end position="120"/>
    </location>
</feature>
<comment type="caution">
    <text evidence="2">The sequence shown here is derived from an EMBL/GenBank/DDBJ whole genome shotgun (WGS) entry which is preliminary data.</text>
</comment>
<feature type="region of interest" description="Disordered" evidence="1">
    <location>
        <begin position="95"/>
        <end position="120"/>
    </location>
</feature>
<proteinExistence type="predicted"/>
<evidence type="ECO:0000313" key="3">
    <source>
        <dbReference type="Proteomes" id="UP000634136"/>
    </source>
</evidence>
<accession>A0A834U0E5</accession>
<reference evidence="2" key="1">
    <citation type="submission" date="2020-09" db="EMBL/GenBank/DDBJ databases">
        <title>Genome-Enabled Discovery of Anthraquinone Biosynthesis in Senna tora.</title>
        <authorList>
            <person name="Kang S.-H."/>
            <person name="Pandey R.P."/>
            <person name="Lee C.-M."/>
            <person name="Sim J.-S."/>
            <person name="Jeong J.-T."/>
            <person name="Choi B.-S."/>
            <person name="Jung M."/>
            <person name="Ginzburg D."/>
            <person name="Zhao K."/>
            <person name="Won S.Y."/>
            <person name="Oh T.-J."/>
            <person name="Yu Y."/>
            <person name="Kim N.-H."/>
            <person name="Lee O.R."/>
            <person name="Lee T.-H."/>
            <person name="Bashyal P."/>
            <person name="Kim T.-S."/>
            <person name="Lee W.-H."/>
            <person name="Kawkins C."/>
            <person name="Kim C.-K."/>
            <person name="Kim J.S."/>
            <person name="Ahn B.O."/>
            <person name="Rhee S.Y."/>
            <person name="Sohng J.K."/>
        </authorList>
    </citation>
    <scope>NUCLEOTIDE SEQUENCE</scope>
    <source>
        <tissue evidence="2">Leaf</tissue>
    </source>
</reference>
<protein>
    <submittedName>
        <fullName evidence="2">Uncharacterized protein</fullName>
    </submittedName>
</protein>
<organism evidence="2 3">
    <name type="scientific">Senna tora</name>
    <dbReference type="NCBI Taxonomy" id="362788"/>
    <lineage>
        <taxon>Eukaryota</taxon>
        <taxon>Viridiplantae</taxon>
        <taxon>Streptophyta</taxon>
        <taxon>Embryophyta</taxon>
        <taxon>Tracheophyta</taxon>
        <taxon>Spermatophyta</taxon>
        <taxon>Magnoliopsida</taxon>
        <taxon>eudicotyledons</taxon>
        <taxon>Gunneridae</taxon>
        <taxon>Pentapetalae</taxon>
        <taxon>rosids</taxon>
        <taxon>fabids</taxon>
        <taxon>Fabales</taxon>
        <taxon>Fabaceae</taxon>
        <taxon>Caesalpinioideae</taxon>
        <taxon>Cassia clade</taxon>
        <taxon>Senna</taxon>
    </lineage>
</organism>
<keyword evidence="3" id="KW-1185">Reference proteome</keyword>
<evidence type="ECO:0000313" key="2">
    <source>
        <dbReference type="EMBL" id="KAF7831534.1"/>
    </source>
</evidence>
<dbReference type="AlphaFoldDB" id="A0A834U0E5"/>
<sequence length="120" mass="13529">MPKGTLIPSLKSFSHGTKLLNRAIMINAITPHILNDIGTVFVAHPHLLELEQFVGTRGNPHRPRFNPMILNAHQLPIGRGYNTTHHGRLKLAVARGKHDWSKRYTPPPRQYSQGDQATCR</sequence>
<gene>
    <name evidence="2" type="ORF">G2W53_013867</name>
</gene>
<dbReference type="EMBL" id="JAAIUW010000005">
    <property type="protein sequence ID" value="KAF7831534.1"/>
    <property type="molecule type" value="Genomic_DNA"/>
</dbReference>
<dbReference type="Proteomes" id="UP000634136">
    <property type="component" value="Unassembled WGS sequence"/>
</dbReference>
<name>A0A834U0E5_9FABA</name>
<evidence type="ECO:0000256" key="1">
    <source>
        <dbReference type="SAM" id="MobiDB-lite"/>
    </source>
</evidence>